<proteinExistence type="predicted"/>
<gene>
    <name evidence="1" type="ORF">CK203_045627</name>
</gene>
<sequence>MCGGDDHLAWKRPVSSEACRGLRTAGGIGPLFLVLIYLCGSEQRRNTPDMDQQVVTVDQFTAAMASIQEALASLRQEIGGQPG</sequence>
<name>A0A438HQ11_VITVI</name>
<accession>A0A438HQ11</accession>
<dbReference type="Proteomes" id="UP000288805">
    <property type="component" value="Unassembled WGS sequence"/>
</dbReference>
<dbReference type="EMBL" id="QGNW01000192">
    <property type="protein sequence ID" value="RVW86546.1"/>
    <property type="molecule type" value="Genomic_DNA"/>
</dbReference>
<evidence type="ECO:0000313" key="1">
    <source>
        <dbReference type="EMBL" id="RVW86546.1"/>
    </source>
</evidence>
<comment type="caution">
    <text evidence="1">The sequence shown here is derived from an EMBL/GenBank/DDBJ whole genome shotgun (WGS) entry which is preliminary data.</text>
</comment>
<evidence type="ECO:0000313" key="2">
    <source>
        <dbReference type="Proteomes" id="UP000288805"/>
    </source>
</evidence>
<protein>
    <submittedName>
        <fullName evidence="1">Uncharacterized protein</fullName>
    </submittedName>
</protein>
<dbReference type="AlphaFoldDB" id="A0A438HQ11"/>
<reference evidence="1 2" key="1">
    <citation type="journal article" date="2018" name="PLoS Genet.">
        <title>Population sequencing reveals clonal diversity and ancestral inbreeding in the grapevine cultivar Chardonnay.</title>
        <authorList>
            <person name="Roach M.J."/>
            <person name="Johnson D.L."/>
            <person name="Bohlmann J."/>
            <person name="van Vuuren H.J."/>
            <person name="Jones S.J."/>
            <person name="Pretorius I.S."/>
            <person name="Schmidt S.A."/>
            <person name="Borneman A.R."/>
        </authorList>
    </citation>
    <scope>NUCLEOTIDE SEQUENCE [LARGE SCALE GENOMIC DNA]</scope>
    <source>
        <strain evidence="2">cv. Chardonnay</strain>
        <tissue evidence="1">Leaf</tissue>
    </source>
</reference>
<organism evidence="1 2">
    <name type="scientific">Vitis vinifera</name>
    <name type="common">Grape</name>
    <dbReference type="NCBI Taxonomy" id="29760"/>
    <lineage>
        <taxon>Eukaryota</taxon>
        <taxon>Viridiplantae</taxon>
        <taxon>Streptophyta</taxon>
        <taxon>Embryophyta</taxon>
        <taxon>Tracheophyta</taxon>
        <taxon>Spermatophyta</taxon>
        <taxon>Magnoliopsida</taxon>
        <taxon>eudicotyledons</taxon>
        <taxon>Gunneridae</taxon>
        <taxon>Pentapetalae</taxon>
        <taxon>rosids</taxon>
        <taxon>Vitales</taxon>
        <taxon>Vitaceae</taxon>
        <taxon>Viteae</taxon>
        <taxon>Vitis</taxon>
    </lineage>
</organism>